<dbReference type="PANTHER" id="PTHR14009">
    <property type="entry name" value="LEUCINE ZIPPER-EF-HAND CONTAINING TRANSMEMBRANE PROTEIN"/>
    <property type="match status" value="1"/>
</dbReference>
<sequence length="366" mass="43319">MAQSLLNIGRAQAYTLTWLFKPPKMPISLRYFQTAKSLQKNLHRKSIYKTEEAKKIRFYVIHRYLEYLKNYDKVLERSFPGAMRVYRVFSVGIKDFMRDLKDYVRIVRLVNAPGQKGRFLNLTRREIELYHQMPQDMRQVAPVLLISALPFANYVIFPIAYLFPRHFLSTHFWTLQQKSEFNLIILTNRLLHNRPLFRCVQAELDSLKDHKLHHEWAVILGMMGSGVQPKIEQILGCKELFMSAPYHLFYLKRKHVKHLLKIHNLHTGWFRRARLAERAVILKEMDKAIMREGGVHNLPIDALKNACFIRGLNPINMRNEDMVHWLKNWITVSSAVDKETLSLLLHCPILLAYNEPSNWQLIYKNK</sequence>
<dbReference type="GO" id="GO:0030003">
    <property type="term" value="P:intracellular monoatomic cation homeostasis"/>
    <property type="evidence" value="ECO:0007669"/>
    <property type="project" value="TreeGrafter"/>
</dbReference>
<dbReference type="PANTHER" id="PTHR14009:SF13">
    <property type="entry name" value="LETM1 DOMAIN-CONTAINING PROTEIN 1"/>
    <property type="match status" value="1"/>
</dbReference>
<feature type="transmembrane region" description="Helical" evidence="8">
    <location>
        <begin position="140"/>
        <end position="163"/>
    </location>
</feature>
<dbReference type="InterPro" id="IPR044202">
    <property type="entry name" value="LETM1/MDM38-like"/>
</dbReference>
<comment type="subcellular location">
    <subcellularLocation>
        <location evidence="1">Mitochondrion inner membrane</location>
        <topology evidence="1">Single-pass membrane protein</topology>
    </subcellularLocation>
</comment>
<evidence type="ECO:0000259" key="9">
    <source>
        <dbReference type="PROSITE" id="PS51758"/>
    </source>
</evidence>
<keyword evidence="3" id="KW-0999">Mitochondrion inner membrane</keyword>
<evidence type="ECO:0000256" key="6">
    <source>
        <dbReference type="ARBA" id="ARBA00023136"/>
    </source>
</evidence>
<evidence type="ECO:0000256" key="2">
    <source>
        <dbReference type="ARBA" id="ARBA00022692"/>
    </source>
</evidence>
<keyword evidence="11" id="KW-1185">Reference proteome</keyword>
<dbReference type="GO" id="GO:0005743">
    <property type="term" value="C:mitochondrial inner membrane"/>
    <property type="evidence" value="ECO:0007669"/>
    <property type="project" value="UniProtKB-SubCell"/>
</dbReference>
<accession>A0A482V9J6</accession>
<keyword evidence="2 8" id="KW-0812">Transmembrane</keyword>
<feature type="non-terminal residue" evidence="10">
    <location>
        <position position="366"/>
    </location>
</feature>
<keyword evidence="6 8" id="KW-0472">Membrane</keyword>
<dbReference type="EMBL" id="QDEB01124673">
    <property type="protein sequence ID" value="RZB39856.1"/>
    <property type="molecule type" value="Genomic_DNA"/>
</dbReference>
<dbReference type="OrthoDB" id="73691at2759"/>
<evidence type="ECO:0000256" key="3">
    <source>
        <dbReference type="ARBA" id="ARBA00022792"/>
    </source>
</evidence>
<keyword evidence="4 8" id="KW-1133">Transmembrane helix</keyword>
<dbReference type="AlphaFoldDB" id="A0A482V9J6"/>
<name>A0A482V9J6_ASBVE</name>
<protein>
    <submittedName>
        <fullName evidence="10">LETM1 domain-containing protein 1</fullName>
    </submittedName>
</protein>
<evidence type="ECO:0000256" key="5">
    <source>
        <dbReference type="ARBA" id="ARBA00023128"/>
    </source>
</evidence>
<evidence type="ECO:0000256" key="7">
    <source>
        <dbReference type="PROSITE-ProRule" id="PRU01094"/>
    </source>
</evidence>
<gene>
    <name evidence="10" type="ORF">BDFB_004418</name>
</gene>
<evidence type="ECO:0000256" key="8">
    <source>
        <dbReference type="SAM" id="Phobius"/>
    </source>
</evidence>
<evidence type="ECO:0000256" key="1">
    <source>
        <dbReference type="ARBA" id="ARBA00004434"/>
    </source>
</evidence>
<feature type="domain" description="Letm1 RBD" evidence="9">
    <location>
        <begin position="189"/>
        <end position="366"/>
    </location>
</feature>
<organism evidence="10 11">
    <name type="scientific">Asbolus verrucosus</name>
    <name type="common">Desert ironclad beetle</name>
    <dbReference type="NCBI Taxonomy" id="1661398"/>
    <lineage>
        <taxon>Eukaryota</taxon>
        <taxon>Metazoa</taxon>
        <taxon>Ecdysozoa</taxon>
        <taxon>Arthropoda</taxon>
        <taxon>Hexapoda</taxon>
        <taxon>Insecta</taxon>
        <taxon>Pterygota</taxon>
        <taxon>Neoptera</taxon>
        <taxon>Endopterygota</taxon>
        <taxon>Coleoptera</taxon>
        <taxon>Polyphaga</taxon>
        <taxon>Cucujiformia</taxon>
        <taxon>Tenebrionidae</taxon>
        <taxon>Pimeliinae</taxon>
        <taxon>Asbolus</taxon>
    </lineage>
</organism>
<proteinExistence type="predicted"/>
<dbReference type="GO" id="GO:0043022">
    <property type="term" value="F:ribosome binding"/>
    <property type="evidence" value="ECO:0007669"/>
    <property type="project" value="InterPro"/>
</dbReference>
<dbReference type="Pfam" id="PF07766">
    <property type="entry name" value="LETM1_RBD"/>
    <property type="match status" value="1"/>
</dbReference>
<comment type="caution">
    <text evidence="10">The sequence shown here is derived from an EMBL/GenBank/DDBJ whole genome shotgun (WGS) entry which is preliminary data.</text>
</comment>
<evidence type="ECO:0000313" key="10">
    <source>
        <dbReference type="EMBL" id="RZB39856.1"/>
    </source>
</evidence>
<dbReference type="InterPro" id="IPR033122">
    <property type="entry name" value="LETM1-like_RBD"/>
</dbReference>
<keyword evidence="5 7" id="KW-0496">Mitochondrion</keyword>
<evidence type="ECO:0000313" key="11">
    <source>
        <dbReference type="Proteomes" id="UP000292052"/>
    </source>
</evidence>
<dbReference type="PROSITE" id="PS51758">
    <property type="entry name" value="LETM1_RBD"/>
    <property type="match status" value="1"/>
</dbReference>
<evidence type="ECO:0000256" key="4">
    <source>
        <dbReference type="ARBA" id="ARBA00022989"/>
    </source>
</evidence>
<reference evidence="10 11" key="1">
    <citation type="submission" date="2017-03" db="EMBL/GenBank/DDBJ databases">
        <title>Genome of the blue death feigning beetle - Asbolus verrucosus.</title>
        <authorList>
            <person name="Rider S.D."/>
        </authorList>
    </citation>
    <scope>NUCLEOTIDE SEQUENCE [LARGE SCALE GENOMIC DNA]</scope>
    <source>
        <strain evidence="10">Butters</strain>
        <tissue evidence="10">Head and leg muscle</tissue>
    </source>
</reference>
<dbReference type="Proteomes" id="UP000292052">
    <property type="component" value="Unassembled WGS sequence"/>
</dbReference>